<dbReference type="EMBL" id="JASAOG010000440">
    <property type="protein sequence ID" value="KAK0039535.1"/>
    <property type="molecule type" value="Genomic_DNA"/>
</dbReference>
<protein>
    <submittedName>
        <fullName evidence="2">Uncharacterized protein</fullName>
    </submittedName>
</protein>
<feature type="coiled-coil region" evidence="1">
    <location>
        <begin position="119"/>
        <end position="146"/>
    </location>
</feature>
<comment type="caution">
    <text evidence="2">The sequence shown here is derived from an EMBL/GenBank/DDBJ whole genome shotgun (WGS) entry which is preliminary data.</text>
</comment>
<proteinExistence type="predicted"/>
<dbReference type="Proteomes" id="UP001233172">
    <property type="component" value="Unassembled WGS sequence"/>
</dbReference>
<name>A0AAD8ANL1_BIOPF</name>
<evidence type="ECO:0000313" key="2">
    <source>
        <dbReference type="EMBL" id="KAK0039535.1"/>
    </source>
</evidence>
<gene>
    <name evidence="2" type="ORF">Bpfe_031020</name>
</gene>
<reference evidence="2" key="2">
    <citation type="submission" date="2023-04" db="EMBL/GenBank/DDBJ databases">
        <authorList>
            <person name="Bu L."/>
            <person name="Lu L."/>
            <person name="Laidemitt M.R."/>
            <person name="Zhang S.M."/>
            <person name="Mutuku M."/>
            <person name="Mkoji G."/>
            <person name="Steinauer M."/>
            <person name="Loker E.S."/>
        </authorList>
    </citation>
    <scope>NUCLEOTIDE SEQUENCE</scope>
    <source>
        <strain evidence="2">KasaAsao</strain>
        <tissue evidence="2">Whole Snail</tissue>
    </source>
</reference>
<reference evidence="2" key="1">
    <citation type="journal article" date="2023" name="PLoS Negl. Trop. Dis.">
        <title>A genome sequence for Biomphalaria pfeifferi, the major vector snail for the human-infecting parasite Schistosoma mansoni.</title>
        <authorList>
            <person name="Bu L."/>
            <person name="Lu L."/>
            <person name="Laidemitt M.R."/>
            <person name="Zhang S.M."/>
            <person name="Mutuku M."/>
            <person name="Mkoji G."/>
            <person name="Steinauer M."/>
            <person name="Loker E.S."/>
        </authorList>
    </citation>
    <scope>NUCLEOTIDE SEQUENCE</scope>
    <source>
        <strain evidence="2">KasaAsao</strain>
    </source>
</reference>
<evidence type="ECO:0000313" key="3">
    <source>
        <dbReference type="Proteomes" id="UP001233172"/>
    </source>
</evidence>
<organism evidence="2 3">
    <name type="scientific">Biomphalaria pfeifferi</name>
    <name type="common">Bloodfluke planorb</name>
    <name type="synonym">Freshwater snail</name>
    <dbReference type="NCBI Taxonomy" id="112525"/>
    <lineage>
        <taxon>Eukaryota</taxon>
        <taxon>Metazoa</taxon>
        <taxon>Spiralia</taxon>
        <taxon>Lophotrochozoa</taxon>
        <taxon>Mollusca</taxon>
        <taxon>Gastropoda</taxon>
        <taxon>Heterobranchia</taxon>
        <taxon>Euthyneura</taxon>
        <taxon>Panpulmonata</taxon>
        <taxon>Hygrophila</taxon>
        <taxon>Lymnaeoidea</taxon>
        <taxon>Planorbidae</taxon>
        <taxon>Biomphalaria</taxon>
    </lineage>
</organism>
<evidence type="ECO:0000256" key="1">
    <source>
        <dbReference type="SAM" id="Coils"/>
    </source>
</evidence>
<accession>A0AAD8ANL1</accession>
<keyword evidence="1" id="KW-0175">Coiled coil</keyword>
<sequence length="146" mass="16413">MESHELMRLLIPEKKVKKVAEFTGLTTSIIYQERRAAGNGFNQTGTRNTIDRLDLICEFSLGHQPEAVRILGERYLQMYLNYMNPPQEVVTVNDLLIELGEVSRECGEAVAALASRQSINKCSVEVAQAKQRLEKALAMVSCLENQ</sequence>
<keyword evidence="3" id="KW-1185">Reference proteome</keyword>
<dbReference type="AlphaFoldDB" id="A0AAD8ANL1"/>